<reference evidence="2" key="2">
    <citation type="submission" date="2020-08" db="EMBL/GenBank/DDBJ databases">
        <authorList>
            <person name="Chen M."/>
            <person name="Teng W."/>
            <person name="Zhao L."/>
            <person name="Hu C."/>
            <person name="Zhou Y."/>
            <person name="Han B."/>
            <person name="Song L."/>
            <person name="Shu W."/>
        </authorList>
    </citation>
    <scope>NUCLEOTIDE SEQUENCE</scope>
    <source>
        <strain evidence="2">FACHB-1375</strain>
    </source>
</reference>
<evidence type="ECO:0000313" key="3">
    <source>
        <dbReference type="Proteomes" id="UP000641646"/>
    </source>
</evidence>
<feature type="signal peptide" evidence="1">
    <location>
        <begin position="1"/>
        <end position="29"/>
    </location>
</feature>
<sequence>MKRNFLKSFRGKVLLGLTAILLNPSSLLAETYRPKISFSLENNGNSNIVHLFVYPPGTDDRINEKLQGRVVKPGETADIDIYNKPGECVYDIKTVFADGEENIERQANICDMNGGTYSLYGKDDRVFKVSNRADNDIVEFYWRRPGSDWGQDLLGSVNIAARQTVVIPVNDSKCLYEFRAVFANGRIAEQAKNVCLNNNSVVSDVIFDKQ</sequence>
<evidence type="ECO:0000256" key="1">
    <source>
        <dbReference type="SAM" id="SignalP"/>
    </source>
</evidence>
<organism evidence="2 3">
    <name type="scientific">Aerosakkonema funiforme FACHB-1375</name>
    <dbReference type="NCBI Taxonomy" id="2949571"/>
    <lineage>
        <taxon>Bacteria</taxon>
        <taxon>Bacillati</taxon>
        <taxon>Cyanobacteriota</taxon>
        <taxon>Cyanophyceae</taxon>
        <taxon>Oscillatoriophycideae</taxon>
        <taxon>Aerosakkonematales</taxon>
        <taxon>Aerosakkonemataceae</taxon>
        <taxon>Aerosakkonema</taxon>
    </lineage>
</organism>
<dbReference type="Proteomes" id="UP000641646">
    <property type="component" value="Unassembled WGS sequence"/>
</dbReference>
<reference evidence="2" key="1">
    <citation type="journal article" date="2015" name="ISME J.">
        <title>Draft Genome Sequence of Streptomyces incarnatus NRRL8089, which Produces the Nucleoside Antibiotic Sinefungin.</title>
        <authorList>
            <person name="Oshima K."/>
            <person name="Hattori M."/>
            <person name="Shimizu H."/>
            <person name="Fukuda K."/>
            <person name="Nemoto M."/>
            <person name="Inagaki K."/>
            <person name="Tamura T."/>
        </authorList>
    </citation>
    <scope>NUCLEOTIDE SEQUENCE</scope>
    <source>
        <strain evidence="2">FACHB-1375</strain>
    </source>
</reference>
<name>A0A926ZGV3_9CYAN</name>
<accession>A0A926ZGV3</accession>
<evidence type="ECO:0000313" key="2">
    <source>
        <dbReference type="EMBL" id="MBD2181974.1"/>
    </source>
</evidence>
<protein>
    <submittedName>
        <fullName evidence="2">Uncharacterized protein</fullName>
    </submittedName>
</protein>
<comment type="caution">
    <text evidence="2">The sequence shown here is derived from an EMBL/GenBank/DDBJ whole genome shotgun (WGS) entry which is preliminary data.</text>
</comment>
<dbReference type="RefSeq" id="WP_190464787.1">
    <property type="nucleotide sequence ID" value="NZ_JACJPW010000029.1"/>
</dbReference>
<keyword evidence="3" id="KW-1185">Reference proteome</keyword>
<keyword evidence="1" id="KW-0732">Signal</keyword>
<dbReference type="AlphaFoldDB" id="A0A926ZGV3"/>
<feature type="chain" id="PRO_5037472661" evidence="1">
    <location>
        <begin position="30"/>
        <end position="210"/>
    </location>
</feature>
<proteinExistence type="predicted"/>
<dbReference type="EMBL" id="JACJPW010000029">
    <property type="protein sequence ID" value="MBD2181974.1"/>
    <property type="molecule type" value="Genomic_DNA"/>
</dbReference>
<gene>
    <name evidence="2" type="ORF">H6G03_12805</name>
</gene>